<dbReference type="AlphaFoldDB" id="A0A0A3AV91"/>
<dbReference type="Proteomes" id="UP000030380">
    <property type="component" value="Unassembled WGS sequence"/>
</dbReference>
<keyword evidence="3" id="KW-1185">Reference proteome</keyword>
<evidence type="ECO:0000256" key="1">
    <source>
        <dbReference type="SAM" id="SignalP"/>
    </source>
</evidence>
<accession>A0A0A3AV91</accession>
<reference evidence="2 3" key="1">
    <citation type="submission" date="2014-11" db="EMBL/GenBank/DDBJ databases">
        <title>Draft genome sequence of Chelonobacter oris 1662T, associated with respiratory disease in Hermann's Tortoises.</title>
        <authorList>
            <person name="Kudirkiene E."/>
            <person name="Hansen M.J."/>
            <person name="Bojesen A.M."/>
        </authorList>
    </citation>
    <scope>NUCLEOTIDE SEQUENCE [LARGE SCALE GENOMIC DNA]</scope>
    <source>
        <strain evidence="2 3">1662</strain>
    </source>
</reference>
<evidence type="ECO:0008006" key="4">
    <source>
        <dbReference type="Google" id="ProtNLM"/>
    </source>
</evidence>
<evidence type="ECO:0000313" key="2">
    <source>
        <dbReference type="EMBL" id="KGQ71010.1"/>
    </source>
</evidence>
<dbReference type="Pfam" id="PF17274">
    <property type="entry name" value="DUF5339"/>
    <property type="match status" value="1"/>
</dbReference>
<dbReference type="EMBL" id="JSUM01000003">
    <property type="protein sequence ID" value="KGQ71010.1"/>
    <property type="molecule type" value="Genomic_DNA"/>
</dbReference>
<gene>
    <name evidence="2" type="ORF">OA57_01830</name>
</gene>
<comment type="caution">
    <text evidence="2">The sequence shown here is derived from an EMBL/GenBank/DDBJ whole genome shotgun (WGS) entry which is preliminary data.</text>
</comment>
<sequence length="104" mass="11429">MLKNIVVATGLALLFSTGAAAAQTKLTPETGTMPHQCNQLFSETEQLIKEAEKQPGTHTQFVNIKSKLSQSKKQILALEREVQIKSCDKGLIALNNIKKQQLQP</sequence>
<organism evidence="2 3">
    <name type="scientific">Chelonobacter oris</name>
    <dbReference type="NCBI Taxonomy" id="505317"/>
    <lineage>
        <taxon>Bacteria</taxon>
        <taxon>Pseudomonadati</taxon>
        <taxon>Pseudomonadota</taxon>
        <taxon>Gammaproteobacteria</taxon>
        <taxon>Pasteurellales</taxon>
        <taxon>Pasteurellaceae</taxon>
        <taxon>Chelonobacter</taxon>
    </lineage>
</organism>
<proteinExistence type="predicted"/>
<evidence type="ECO:0000313" key="3">
    <source>
        <dbReference type="Proteomes" id="UP000030380"/>
    </source>
</evidence>
<dbReference type="OrthoDB" id="5690714at2"/>
<feature type="signal peptide" evidence="1">
    <location>
        <begin position="1"/>
        <end position="21"/>
    </location>
</feature>
<dbReference type="RefSeq" id="WP_034612719.1">
    <property type="nucleotide sequence ID" value="NZ_JSUM01000003.1"/>
</dbReference>
<feature type="chain" id="PRO_5001997844" description="Recombinase XerD" evidence="1">
    <location>
        <begin position="22"/>
        <end position="104"/>
    </location>
</feature>
<protein>
    <recommendedName>
        <fullName evidence="4">Recombinase XerD</fullName>
    </recommendedName>
</protein>
<dbReference type="InterPro" id="IPR020493">
    <property type="entry name" value="Uncharacterised_HI0310"/>
</dbReference>
<name>A0A0A3AV91_9PAST</name>
<keyword evidence="1" id="KW-0732">Signal</keyword>